<evidence type="ECO:0008006" key="3">
    <source>
        <dbReference type="Google" id="ProtNLM"/>
    </source>
</evidence>
<gene>
    <name evidence="1" type="ORF">GEV02_21065</name>
</gene>
<dbReference type="RefSeq" id="WP_152839944.1">
    <property type="nucleotide sequence ID" value="NZ_WHUG01000009.1"/>
</dbReference>
<dbReference type="Proteomes" id="UP000440498">
    <property type="component" value="Unassembled WGS sequence"/>
</dbReference>
<accession>A0A6A7N774</accession>
<evidence type="ECO:0000313" key="1">
    <source>
        <dbReference type="EMBL" id="MQA40647.1"/>
    </source>
</evidence>
<dbReference type="EMBL" id="WHUG01000009">
    <property type="protein sequence ID" value="MQA40647.1"/>
    <property type="molecule type" value="Genomic_DNA"/>
</dbReference>
<comment type="caution">
    <text evidence="1">The sequence shown here is derived from an EMBL/GenBank/DDBJ whole genome shotgun (WGS) entry which is preliminary data.</text>
</comment>
<evidence type="ECO:0000313" key="2">
    <source>
        <dbReference type="Proteomes" id="UP000440498"/>
    </source>
</evidence>
<protein>
    <recommendedName>
        <fullName evidence="3">GIY-YIG nuclease family protein</fullName>
    </recommendedName>
</protein>
<proteinExistence type="predicted"/>
<organism evidence="1 2">
    <name type="scientific">Rugamonas aquatica</name>
    <dbReference type="NCBI Taxonomy" id="2743357"/>
    <lineage>
        <taxon>Bacteria</taxon>
        <taxon>Pseudomonadati</taxon>
        <taxon>Pseudomonadota</taxon>
        <taxon>Betaproteobacteria</taxon>
        <taxon>Burkholderiales</taxon>
        <taxon>Oxalobacteraceae</taxon>
        <taxon>Telluria group</taxon>
        <taxon>Rugamonas</taxon>
    </lineage>
</organism>
<keyword evidence="2" id="KW-1185">Reference proteome</keyword>
<sequence length="159" mass="18531">MLPQLISQGLKKEALGRSIYVIRLAGNFAISYPGGISPAVYVGQGSFNQRIEKHKKWAVELMELVGDYHFEVCVATPRVKGQPNTYLDAEAVLLHRFRDRYGSAPLWNKKLERRRFPHHHYNQRKVDYVLYNRSGSRYQWALKPMKSSPFYDSYLKTHS</sequence>
<dbReference type="AlphaFoldDB" id="A0A6A7N774"/>
<reference evidence="1 2" key="1">
    <citation type="submission" date="2019-10" db="EMBL/GenBank/DDBJ databases">
        <title>Two novel species isolated from a subtropical stream in China.</title>
        <authorList>
            <person name="Lu H."/>
        </authorList>
    </citation>
    <scope>NUCLEOTIDE SEQUENCE [LARGE SCALE GENOMIC DNA]</scope>
    <source>
        <strain evidence="1 2">FT29W</strain>
    </source>
</reference>
<name>A0A6A7N774_9BURK</name>